<dbReference type="AlphaFoldDB" id="A0AA40AS22"/>
<keyword evidence="9 17" id="KW-0418">Kinase</keyword>
<dbReference type="PROSITE" id="PS00109">
    <property type="entry name" value="PROTEIN_KINASE_TYR"/>
    <property type="match status" value="1"/>
</dbReference>
<evidence type="ECO:0000256" key="15">
    <source>
        <dbReference type="PROSITE-ProRule" id="PRU10141"/>
    </source>
</evidence>
<evidence type="ECO:0000256" key="1">
    <source>
        <dbReference type="ARBA" id="ARBA00003747"/>
    </source>
</evidence>
<dbReference type="GO" id="GO:0005524">
    <property type="term" value="F:ATP binding"/>
    <property type="evidence" value="ECO:0007669"/>
    <property type="project" value="UniProtKB-UniRule"/>
</dbReference>
<evidence type="ECO:0000313" key="17">
    <source>
        <dbReference type="EMBL" id="KAK0720955.1"/>
    </source>
</evidence>
<evidence type="ECO:0000256" key="14">
    <source>
        <dbReference type="ARBA" id="ARBA00048679"/>
    </source>
</evidence>
<dbReference type="GO" id="GO:0004674">
    <property type="term" value="F:protein serine/threonine kinase activity"/>
    <property type="evidence" value="ECO:0007669"/>
    <property type="project" value="UniProtKB-KW"/>
</dbReference>
<sequence>MAEILSESSIESIPHTIKTITFNGENWNVEDPRQFLPGGFYPAYPGQTLSDHFVIRHKLGFGATAATWLCRDTVREEWVAVKVLKSKDSSENSPEFRALVLLQQDKERDAELLDLLGLAREHFWIQGAHGSHLCLVLPLLGPNLTHAFRLFGKSPLALIAMCHDMTKAMRFMHRKGVCHGDFTPMNVLLRFADEIHQLDEEALFELLRIPLDKDGKPWMIPKSHVLRFYTGLKVFKDLNTSCPEYFVAGLENLDTLSNKPLRQYLLPKIKVIDFGCSYNPADLSSLRGDLDKIRKTSKALSLTGCPPPWRPPEMYYRRRAPCYFRGSAGDIWALGITIFRTFCGLGPFCFPAEPYGTHMGYGKQMLSELHEYWGPQNWQMVTREDAPRSPKEFRDLAERCESIEAKRLERRDRNRKLWLGKFGTSDRFEALLLWGLRYDEKPPAKYDESWYGLPQLQRLGIVRPLYATQVQMDLLCDLMRKMFRRLPANRLPLKEVEEHPWFLLGSQPDGTIASMPGSVYVPTEADYYK</sequence>
<evidence type="ECO:0000256" key="7">
    <source>
        <dbReference type="ARBA" id="ARBA00022679"/>
    </source>
</evidence>
<evidence type="ECO:0000256" key="2">
    <source>
        <dbReference type="ARBA" id="ARBA00011534"/>
    </source>
</evidence>
<feature type="binding site" evidence="15">
    <location>
        <position position="82"/>
    </location>
    <ligand>
        <name>ATP</name>
        <dbReference type="ChEBI" id="CHEBI:30616"/>
    </ligand>
</feature>
<proteinExistence type="predicted"/>
<dbReference type="Pfam" id="PF00069">
    <property type="entry name" value="Pkinase"/>
    <property type="match status" value="1"/>
</dbReference>
<evidence type="ECO:0000256" key="5">
    <source>
        <dbReference type="ARBA" id="ARBA00019973"/>
    </source>
</evidence>
<dbReference type="SUPFAM" id="SSF56112">
    <property type="entry name" value="Protein kinase-like (PK-like)"/>
    <property type="match status" value="1"/>
</dbReference>
<name>A0AA40AS22_9PEZI</name>
<evidence type="ECO:0000256" key="11">
    <source>
        <dbReference type="ARBA" id="ARBA00030980"/>
    </source>
</evidence>
<comment type="function">
    <text evidence="1">Component of the EKC/KEOPS complex that is required for the formation of a threonylcarbamoyl group on adenosine at position 37 (t(6)A37) in tRNAs that read codons beginning with adenine. The complex is probably involved in the transfer of the threonylcarbamoyl moiety of threonylcarbamoyl-AMP (TC-AMP) to the N6 group of A37. BUD32 has ATPase activity in the context of the EKC/KEOPS complex and likely plays a supporting role to the catalytic subunit KAE1. The EKC/KEOPS complex also promotes both telomere uncapping and telomere elongation. The complex is required for efficient recruitment of transcriptional coactivators.</text>
</comment>
<evidence type="ECO:0000256" key="6">
    <source>
        <dbReference type="ARBA" id="ARBA00022527"/>
    </source>
</evidence>
<evidence type="ECO:0000256" key="8">
    <source>
        <dbReference type="ARBA" id="ARBA00022741"/>
    </source>
</evidence>
<dbReference type="InterPro" id="IPR000719">
    <property type="entry name" value="Prot_kinase_dom"/>
</dbReference>
<comment type="caution">
    <text evidence="17">The sequence shown here is derived from an EMBL/GenBank/DDBJ whole genome shotgun (WGS) entry which is preliminary data.</text>
</comment>
<keyword evidence="8 15" id="KW-0547">Nucleotide-binding</keyword>
<comment type="catalytic activity">
    <reaction evidence="14">
        <text>L-seryl-[protein] + ATP = O-phospho-L-seryl-[protein] + ADP + H(+)</text>
        <dbReference type="Rhea" id="RHEA:17989"/>
        <dbReference type="Rhea" id="RHEA-COMP:9863"/>
        <dbReference type="Rhea" id="RHEA-COMP:11604"/>
        <dbReference type="ChEBI" id="CHEBI:15378"/>
        <dbReference type="ChEBI" id="CHEBI:29999"/>
        <dbReference type="ChEBI" id="CHEBI:30616"/>
        <dbReference type="ChEBI" id="CHEBI:83421"/>
        <dbReference type="ChEBI" id="CHEBI:456216"/>
        <dbReference type="EC" id="2.7.11.1"/>
    </reaction>
</comment>
<dbReference type="InterPro" id="IPR011009">
    <property type="entry name" value="Kinase-like_dom_sf"/>
</dbReference>
<evidence type="ECO:0000256" key="9">
    <source>
        <dbReference type="ARBA" id="ARBA00022777"/>
    </source>
</evidence>
<dbReference type="SMART" id="SM00220">
    <property type="entry name" value="S_TKc"/>
    <property type="match status" value="1"/>
</dbReference>
<keyword evidence="6" id="KW-0723">Serine/threonine-protein kinase</keyword>
<keyword evidence="18" id="KW-1185">Reference proteome</keyword>
<protein>
    <recommendedName>
        <fullName evidence="5">EKC/KEOPS complex subunit BUD32</fullName>
        <ecNumber evidence="3">2.7.11.1</ecNumber>
    </recommendedName>
    <alternativeName>
        <fullName evidence="11 12">Atypical Serine/threonine protein kinase BUD32</fullName>
    </alternativeName>
    <alternativeName>
        <fullName evidence="4">EKC/KEOPS complex subunit bud32</fullName>
    </alternativeName>
</protein>
<evidence type="ECO:0000256" key="3">
    <source>
        <dbReference type="ARBA" id="ARBA00012513"/>
    </source>
</evidence>
<reference evidence="17" key="1">
    <citation type="submission" date="2023-06" db="EMBL/GenBank/DDBJ databases">
        <title>Genome-scale phylogeny and comparative genomics of the fungal order Sordariales.</title>
        <authorList>
            <consortium name="Lawrence Berkeley National Laboratory"/>
            <person name="Hensen N."/>
            <person name="Bonometti L."/>
            <person name="Westerberg I."/>
            <person name="Brannstrom I.O."/>
            <person name="Guillou S."/>
            <person name="Cros-Aarteil S."/>
            <person name="Calhoun S."/>
            <person name="Haridas S."/>
            <person name="Kuo A."/>
            <person name="Mondo S."/>
            <person name="Pangilinan J."/>
            <person name="Riley R."/>
            <person name="Labutti K."/>
            <person name="Andreopoulos B."/>
            <person name="Lipzen A."/>
            <person name="Chen C."/>
            <person name="Yanf M."/>
            <person name="Daum C."/>
            <person name="Ng V."/>
            <person name="Clum A."/>
            <person name="Steindorff A."/>
            <person name="Ohm R."/>
            <person name="Martin F."/>
            <person name="Silar P."/>
            <person name="Natvig D."/>
            <person name="Lalanne C."/>
            <person name="Gautier V."/>
            <person name="Ament-Velasquez S.L."/>
            <person name="Kruys A."/>
            <person name="Hutchinson M.I."/>
            <person name="Powell A.J."/>
            <person name="Barry K."/>
            <person name="Miller A.N."/>
            <person name="Grigoriev I.V."/>
            <person name="Debuchy R."/>
            <person name="Gladieux P."/>
            <person name="Thoren M.H."/>
            <person name="Johannesson H."/>
        </authorList>
    </citation>
    <scope>NUCLEOTIDE SEQUENCE</scope>
    <source>
        <strain evidence="17">SMH4607-1</strain>
    </source>
</reference>
<gene>
    <name evidence="17" type="ORF">B0H67DRAFT_209393</name>
</gene>
<dbReference type="PROSITE" id="PS50011">
    <property type="entry name" value="PROTEIN_KINASE_DOM"/>
    <property type="match status" value="1"/>
</dbReference>
<comment type="catalytic activity">
    <reaction evidence="13">
        <text>L-threonyl-[protein] + ATP = O-phospho-L-threonyl-[protein] + ADP + H(+)</text>
        <dbReference type="Rhea" id="RHEA:46608"/>
        <dbReference type="Rhea" id="RHEA-COMP:11060"/>
        <dbReference type="Rhea" id="RHEA-COMP:11605"/>
        <dbReference type="ChEBI" id="CHEBI:15378"/>
        <dbReference type="ChEBI" id="CHEBI:30013"/>
        <dbReference type="ChEBI" id="CHEBI:30616"/>
        <dbReference type="ChEBI" id="CHEBI:61977"/>
        <dbReference type="ChEBI" id="CHEBI:456216"/>
        <dbReference type="EC" id="2.7.11.1"/>
    </reaction>
</comment>
<dbReference type="Proteomes" id="UP001172102">
    <property type="component" value="Unassembled WGS sequence"/>
</dbReference>
<dbReference type="EC" id="2.7.11.1" evidence="3"/>
<dbReference type="InterPro" id="IPR017441">
    <property type="entry name" value="Protein_kinase_ATP_BS"/>
</dbReference>
<evidence type="ECO:0000256" key="4">
    <source>
        <dbReference type="ARBA" id="ARBA00013948"/>
    </source>
</evidence>
<comment type="subunit">
    <text evidence="2">Component of the EKC/KEOPS complex composed of at least BUD32, CGI121, GON7, KAE1 and PCC1; the whole complex dimerizes.</text>
</comment>
<dbReference type="Gene3D" id="3.30.200.20">
    <property type="entry name" value="Phosphorylase Kinase, domain 1"/>
    <property type="match status" value="1"/>
</dbReference>
<evidence type="ECO:0000256" key="12">
    <source>
        <dbReference type="ARBA" id="ARBA00033194"/>
    </source>
</evidence>
<dbReference type="Gene3D" id="1.10.510.10">
    <property type="entry name" value="Transferase(Phosphotransferase) domain 1"/>
    <property type="match status" value="1"/>
</dbReference>
<dbReference type="InterPro" id="IPR008266">
    <property type="entry name" value="Tyr_kinase_AS"/>
</dbReference>
<evidence type="ECO:0000313" key="18">
    <source>
        <dbReference type="Proteomes" id="UP001172102"/>
    </source>
</evidence>
<evidence type="ECO:0000256" key="10">
    <source>
        <dbReference type="ARBA" id="ARBA00022840"/>
    </source>
</evidence>
<evidence type="ECO:0000259" key="16">
    <source>
        <dbReference type="PROSITE" id="PS50011"/>
    </source>
</evidence>
<dbReference type="PROSITE" id="PS00107">
    <property type="entry name" value="PROTEIN_KINASE_ATP"/>
    <property type="match status" value="1"/>
</dbReference>
<dbReference type="PANTHER" id="PTHR45646">
    <property type="entry name" value="SERINE/THREONINE-PROTEIN KINASE DOA-RELATED"/>
    <property type="match status" value="1"/>
</dbReference>
<feature type="domain" description="Protein kinase" evidence="16">
    <location>
        <begin position="53"/>
        <end position="502"/>
    </location>
</feature>
<dbReference type="EMBL" id="JAUKUA010000003">
    <property type="protein sequence ID" value="KAK0720955.1"/>
    <property type="molecule type" value="Genomic_DNA"/>
</dbReference>
<keyword evidence="10 15" id="KW-0067">ATP-binding</keyword>
<organism evidence="17 18">
    <name type="scientific">Lasiosphaeris hirsuta</name>
    <dbReference type="NCBI Taxonomy" id="260670"/>
    <lineage>
        <taxon>Eukaryota</taxon>
        <taxon>Fungi</taxon>
        <taxon>Dikarya</taxon>
        <taxon>Ascomycota</taxon>
        <taxon>Pezizomycotina</taxon>
        <taxon>Sordariomycetes</taxon>
        <taxon>Sordariomycetidae</taxon>
        <taxon>Sordariales</taxon>
        <taxon>Lasiosphaeriaceae</taxon>
        <taxon>Lasiosphaeris</taxon>
    </lineage>
</organism>
<dbReference type="InterPro" id="IPR051175">
    <property type="entry name" value="CLK_kinases"/>
</dbReference>
<keyword evidence="7" id="KW-0808">Transferase</keyword>
<accession>A0AA40AS22</accession>
<evidence type="ECO:0000256" key="13">
    <source>
        <dbReference type="ARBA" id="ARBA00047899"/>
    </source>
</evidence>